<accession>A0A7R8H7B7</accession>
<dbReference type="AlphaFoldDB" id="A0A7R8H7B7"/>
<name>A0A7R8H7B7_LEPSM</name>
<proteinExistence type="predicted"/>
<evidence type="ECO:0000313" key="1">
    <source>
        <dbReference type="EMBL" id="CAF2915299.1"/>
    </source>
</evidence>
<organism evidence="1 2">
    <name type="scientific">Lepeophtheirus salmonis</name>
    <name type="common">Salmon louse</name>
    <name type="synonym">Caligus salmonis</name>
    <dbReference type="NCBI Taxonomy" id="72036"/>
    <lineage>
        <taxon>Eukaryota</taxon>
        <taxon>Metazoa</taxon>
        <taxon>Ecdysozoa</taxon>
        <taxon>Arthropoda</taxon>
        <taxon>Crustacea</taxon>
        <taxon>Multicrustacea</taxon>
        <taxon>Hexanauplia</taxon>
        <taxon>Copepoda</taxon>
        <taxon>Siphonostomatoida</taxon>
        <taxon>Caligidae</taxon>
        <taxon>Lepeophtheirus</taxon>
    </lineage>
</organism>
<dbReference type="Proteomes" id="UP000675881">
    <property type="component" value="Chromosome 4"/>
</dbReference>
<evidence type="ECO:0000313" key="2">
    <source>
        <dbReference type="Proteomes" id="UP000675881"/>
    </source>
</evidence>
<protein>
    <submittedName>
        <fullName evidence="1">(salmon louse) hypothetical protein</fullName>
    </submittedName>
</protein>
<reference evidence="1" key="1">
    <citation type="submission" date="2021-02" db="EMBL/GenBank/DDBJ databases">
        <authorList>
            <person name="Bekaert M."/>
        </authorList>
    </citation>
    <scope>NUCLEOTIDE SEQUENCE</scope>
    <source>
        <strain evidence="1">IoA-00</strain>
    </source>
</reference>
<sequence>MIAFTWFPHVDLKCSANISLPCEESGMGTEIISDMANLLNLTIDVYKEKDENWGFIPHGYYNISWSGVMGLVYKVKEVILHPEWTLILRKEGENVILRDMINRIPEPAIIQYSNDVNAQPEKYLMPNIEEGLLKIRTGKFVFLIDYPPIGRLLKISADNKKKFSGFTVAHPRTVHYNFLLEKKSPLTYIFTPVALYVKEMGLVHAQKMRALGSLYFEAPESSTNPLDVRQLKSIFYFLFLSCFCSLTYCVFGEILDQEEGYEYKKGIRGTSAVTV</sequence>
<dbReference type="EMBL" id="HG994583">
    <property type="protein sequence ID" value="CAF2915299.1"/>
    <property type="molecule type" value="Genomic_DNA"/>
</dbReference>
<gene>
    <name evidence="1" type="ORF">LSAA_9131</name>
</gene>
<keyword evidence="2" id="KW-1185">Reference proteome</keyword>